<organism evidence="2 3">
    <name type="scientific">Curvibacter microcysteis</name>
    <dbReference type="NCBI Taxonomy" id="3026419"/>
    <lineage>
        <taxon>Bacteria</taxon>
        <taxon>Pseudomonadati</taxon>
        <taxon>Pseudomonadota</taxon>
        <taxon>Betaproteobacteria</taxon>
        <taxon>Burkholderiales</taxon>
        <taxon>Comamonadaceae</taxon>
        <taxon>Curvibacter</taxon>
    </lineage>
</organism>
<keyword evidence="1" id="KW-0812">Transmembrane</keyword>
<gene>
    <name evidence="2" type="ORF">PSQ39_15020</name>
</gene>
<evidence type="ECO:0000313" key="3">
    <source>
        <dbReference type="Proteomes" id="UP001528672"/>
    </source>
</evidence>
<proteinExistence type="predicted"/>
<reference evidence="2 3" key="1">
    <citation type="submission" date="2023-02" db="EMBL/GenBank/DDBJ databases">
        <title>Bacterial whole genome sequence for Curvibacter sp. HBC28.</title>
        <authorList>
            <person name="Le V."/>
            <person name="Ko S.-R."/>
            <person name="Ahn C.-Y."/>
            <person name="Oh H.-M."/>
        </authorList>
    </citation>
    <scope>NUCLEOTIDE SEQUENCE [LARGE SCALE GENOMIC DNA]</scope>
    <source>
        <strain evidence="2 3">HBC28</strain>
    </source>
</reference>
<keyword evidence="1" id="KW-0472">Membrane</keyword>
<protein>
    <submittedName>
        <fullName evidence="2">Uncharacterized protein</fullName>
    </submittedName>
</protein>
<dbReference type="NCBIfam" id="NF041730">
    <property type="entry name" value="XrtH_assoc"/>
    <property type="match status" value="1"/>
</dbReference>
<feature type="transmembrane region" description="Helical" evidence="1">
    <location>
        <begin position="7"/>
        <end position="29"/>
    </location>
</feature>
<feature type="transmembrane region" description="Helical" evidence="1">
    <location>
        <begin position="87"/>
        <end position="104"/>
    </location>
</feature>
<evidence type="ECO:0000256" key="1">
    <source>
        <dbReference type="SAM" id="Phobius"/>
    </source>
</evidence>
<sequence>MKPGFSVISGFFVRALLWLVPCLALWYAGRHYVVLAPAWLAEFTMHNLFPFWVHGSELQGTQQVLLTGLSVAMPGGRLADVTPEANVLTYAYGAPLLAALFLAVRSPGCWWKIPLGWLMLLPFQAWGVCFTWLLQLGVHMADATRSQTRFDAFDTNLIGAGYQIGFLLLPTLAPILIWLALDRRLIQQVLIEGALSAGE</sequence>
<feature type="transmembrane region" description="Helical" evidence="1">
    <location>
        <begin position="116"/>
        <end position="140"/>
    </location>
</feature>
<keyword evidence="1" id="KW-1133">Transmembrane helix</keyword>
<comment type="caution">
    <text evidence="2">The sequence shown here is derived from an EMBL/GenBank/DDBJ whole genome shotgun (WGS) entry which is preliminary data.</text>
</comment>
<dbReference type="RefSeq" id="WP_273927638.1">
    <property type="nucleotide sequence ID" value="NZ_JAQSIO010000005.1"/>
</dbReference>
<name>A0ABT5MH94_9BURK</name>
<dbReference type="EMBL" id="JAQSIO010000005">
    <property type="protein sequence ID" value="MDD0815947.1"/>
    <property type="molecule type" value="Genomic_DNA"/>
</dbReference>
<dbReference type="Proteomes" id="UP001528672">
    <property type="component" value="Unassembled WGS sequence"/>
</dbReference>
<feature type="transmembrane region" description="Helical" evidence="1">
    <location>
        <begin position="160"/>
        <end position="181"/>
    </location>
</feature>
<keyword evidence="3" id="KW-1185">Reference proteome</keyword>
<evidence type="ECO:0000313" key="2">
    <source>
        <dbReference type="EMBL" id="MDD0815947.1"/>
    </source>
</evidence>
<dbReference type="InterPro" id="IPR049823">
    <property type="entry name" value="XrtH_assoc"/>
</dbReference>
<accession>A0ABT5MH94</accession>